<dbReference type="Proteomes" id="UP000724058">
    <property type="component" value="Unassembled WGS sequence"/>
</dbReference>
<dbReference type="RefSeq" id="WP_173793419.1">
    <property type="nucleotide sequence ID" value="NZ_JAAIOC010000046.1"/>
</dbReference>
<evidence type="ECO:0000313" key="3">
    <source>
        <dbReference type="Proteomes" id="UP000724058"/>
    </source>
</evidence>
<organism evidence="2 3">
    <name type="scientific">Dorea longicatena</name>
    <dbReference type="NCBI Taxonomy" id="88431"/>
    <lineage>
        <taxon>Bacteria</taxon>
        <taxon>Bacillati</taxon>
        <taxon>Bacillota</taxon>
        <taxon>Clostridia</taxon>
        <taxon>Lachnospirales</taxon>
        <taxon>Lachnospiraceae</taxon>
        <taxon>Dorea</taxon>
    </lineage>
</organism>
<name>A0AAP7ATU9_9FIRM</name>
<feature type="transmembrane region" description="Helical" evidence="1">
    <location>
        <begin position="73"/>
        <end position="91"/>
    </location>
</feature>
<sequence>GEEAVVIYSPSTHEMFTERKEVMNKVCGIENNQETLEESNSPIYQFQQMEQSVMERYFNYKFQKRMMNSMKGGIVFTFLVFMAAILIPLIYDDIFKWYVYILVAGIIVANLVFVISFAIAYHKNKKYKNITNIKYPLEYCTVIVDIYNSKEFICSDGHKEEWKMRCDNGTKVKNGQEAIVIYSPSTQKIFIERKEVMNKICGI</sequence>
<keyword evidence="1" id="KW-1133">Transmembrane helix</keyword>
<dbReference type="EMBL" id="JAAIOD010000047">
    <property type="protein sequence ID" value="NSE59303.1"/>
    <property type="molecule type" value="Genomic_DNA"/>
</dbReference>
<feature type="transmembrane region" description="Helical" evidence="1">
    <location>
        <begin position="97"/>
        <end position="121"/>
    </location>
</feature>
<keyword evidence="1" id="KW-0812">Transmembrane</keyword>
<evidence type="ECO:0000313" key="2">
    <source>
        <dbReference type="EMBL" id="NSE59303.1"/>
    </source>
</evidence>
<accession>A0AAP7ATU9</accession>
<comment type="caution">
    <text evidence="2">The sequence shown here is derived from an EMBL/GenBank/DDBJ whole genome shotgun (WGS) entry which is preliminary data.</text>
</comment>
<proteinExistence type="predicted"/>
<gene>
    <name evidence="2" type="ORF">G4332_14635</name>
</gene>
<feature type="non-terminal residue" evidence="2">
    <location>
        <position position="1"/>
    </location>
</feature>
<protein>
    <submittedName>
        <fullName evidence="2">DUF2207 domain-containing protein</fullName>
    </submittedName>
</protein>
<dbReference type="AlphaFoldDB" id="A0AAP7ATU9"/>
<reference evidence="2" key="2">
    <citation type="submission" date="2020-02" db="EMBL/GenBank/DDBJ databases">
        <authorList>
            <person name="Littmann E."/>
            <person name="Sorbara M."/>
        </authorList>
    </citation>
    <scope>NUCLEOTIDE SEQUENCE</scope>
    <source>
        <strain evidence="2">MSK.10.16</strain>
    </source>
</reference>
<evidence type="ECO:0000256" key="1">
    <source>
        <dbReference type="SAM" id="Phobius"/>
    </source>
</evidence>
<reference evidence="2" key="1">
    <citation type="journal article" date="2020" name="Cell Host Microbe">
        <title>Functional and Genomic Variation between Human-Derived Isolates of Lachnospiraceae Reveals Inter- and Intra-Species Diversity.</title>
        <authorList>
            <person name="Sorbara M.T."/>
            <person name="Littmann E.R."/>
            <person name="Fontana E."/>
            <person name="Moody T.U."/>
            <person name="Kohout C.E."/>
            <person name="Gjonbalaj M."/>
            <person name="Eaton V."/>
            <person name="Seok R."/>
            <person name="Leiner I.M."/>
            <person name="Pamer E.G."/>
        </authorList>
    </citation>
    <scope>NUCLEOTIDE SEQUENCE</scope>
    <source>
        <strain evidence="2">MSK.10.16</strain>
    </source>
</reference>
<keyword evidence="1" id="KW-0472">Membrane</keyword>